<dbReference type="AlphaFoldDB" id="A0A1G4KKP3"/>
<proteinExistence type="predicted"/>
<keyword evidence="9" id="KW-1185">Reference proteome</keyword>
<evidence type="ECO:0000259" key="7">
    <source>
        <dbReference type="PROSITE" id="PS50850"/>
    </source>
</evidence>
<dbReference type="Pfam" id="PF07690">
    <property type="entry name" value="MFS_1"/>
    <property type="match status" value="1"/>
</dbReference>
<feature type="transmembrane region" description="Helical" evidence="6">
    <location>
        <begin position="189"/>
        <end position="210"/>
    </location>
</feature>
<protein>
    <submittedName>
        <fullName evidence="8">LANO_0H00694g1_1</fullName>
    </submittedName>
</protein>
<feature type="transmembrane region" description="Helical" evidence="6">
    <location>
        <begin position="450"/>
        <end position="471"/>
    </location>
</feature>
<dbReference type="Proteomes" id="UP000189911">
    <property type="component" value="Chromosome H"/>
</dbReference>
<evidence type="ECO:0000256" key="3">
    <source>
        <dbReference type="ARBA" id="ARBA00022692"/>
    </source>
</evidence>
<feature type="transmembrane region" description="Helical" evidence="6">
    <location>
        <begin position="293"/>
        <end position="314"/>
    </location>
</feature>
<keyword evidence="2" id="KW-0813">Transport</keyword>
<dbReference type="FunFam" id="1.20.1250.20:FF:000013">
    <property type="entry name" value="MFS general substrate transporter"/>
    <property type="match status" value="1"/>
</dbReference>
<evidence type="ECO:0000313" key="8">
    <source>
        <dbReference type="EMBL" id="SCV05130.1"/>
    </source>
</evidence>
<dbReference type="InterPro" id="IPR020846">
    <property type="entry name" value="MFS_dom"/>
</dbReference>
<dbReference type="FunFam" id="1.20.1250.20:FF:000057">
    <property type="entry name" value="MFS general substrate transporter"/>
    <property type="match status" value="1"/>
</dbReference>
<evidence type="ECO:0000256" key="1">
    <source>
        <dbReference type="ARBA" id="ARBA00004141"/>
    </source>
</evidence>
<keyword evidence="3 6" id="KW-0812">Transmembrane</keyword>
<dbReference type="InterPro" id="IPR011701">
    <property type="entry name" value="MFS"/>
</dbReference>
<feature type="transmembrane region" description="Helical" evidence="6">
    <location>
        <begin position="383"/>
        <end position="405"/>
    </location>
</feature>
<evidence type="ECO:0000256" key="2">
    <source>
        <dbReference type="ARBA" id="ARBA00022448"/>
    </source>
</evidence>
<sequence>MSDDKLDVSSDAKDEVNEVNELGPSATSLASGDSQGIETLQKLLAEKHGVQERRLQWKIDVCVVPALILLYFAAFLDRINISNAKLYGIEDDLGLQGNQFNIALTVFFVPYVFFELIANYLAKIFKPHWCFSVSMFMFGCATIGCGFVKSFGGLVTARIFLGVAESATFGLIFYILSSYYTPRQAQKRFSFFFSSTTLAGAAGGSIAYQIYNGIGNKHLANWRWIFIIEGAVTVFIAFLLFFITPDFPETAKFLKPNERLYLKEKLQLYSKVESGFEIEFTWRDYLPLFKDPIFYANALAYLGLVVPSYGYAYFATTIIKLLGYSAVSAQQHSVYPWLAAFGYINVVAFLSDYLQNRWCFVLSSSLIAVTGLSMILGSNDPNVRYGGCFVTSIGLYSAMPGLICSTSLNLGGHLRKSFGTGFQIGFGNIGGIIATFLFLQKDAPHYRHGLGTSIGFVALSIACQLFIVLYLKRLNIKKTKTEYISKFEDLSHRERILKGDRAPDFRYLL</sequence>
<name>A0A1G4KKP3_9SACH</name>
<feature type="domain" description="Major facilitator superfamily (MFS) profile" evidence="7">
    <location>
        <begin position="63"/>
        <end position="475"/>
    </location>
</feature>
<evidence type="ECO:0000256" key="6">
    <source>
        <dbReference type="SAM" id="Phobius"/>
    </source>
</evidence>
<accession>A0A1G4KKP3</accession>
<dbReference type="Gene3D" id="1.20.1250.20">
    <property type="entry name" value="MFS general substrate transporter like domains"/>
    <property type="match status" value="1"/>
</dbReference>
<dbReference type="PROSITE" id="PS50850">
    <property type="entry name" value="MFS"/>
    <property type="match status" value="1"/>
</dbReference>
<feature type="transmembrane region" description="Helical" evidence="6">
    <location>
        <begin position="417"/>
        <end position="438"/>
    </location>
</feature>
<dbReference type="PANTHER" id="PTHR43791:SF46">
    <property type="entry name" value="MAJOR FACILITATOR SUPERFAMILY (MFS) PROFILE DOMAIN-CONTAINING PROTEIN-RELATED"/>
    <property type="match status" value="1"/>
</dbReference>
<feature type="transmembrane region" description="Helical" evidence="6">
    <location>
        <begin position="57"/>
        <end position="76"/>
    </location>
</feature>
<feature type="transmembrane region" description="Helical" evidence="6">
    <location>
        <begin position="157"/>
        <end position="177"/>
    </location>
</feature>
<evidence type="ECO:0000313" key="9">
    <source>
        <dbReference type="Proteomes" id="UP000189911"/>
    </source>
</evidence>
<dbReference type="InterPro" id="IPR036259">
    <property type="entry name" value="MFS_trans_sf"/>
</dbReference>
<dbReference type="PANTHER" id="PTHR43791">
    <property type="entry name" value="PERMEASE-RELATED"/>
    <property type="match status" value="1"/>
</dbReference>
<dbReference type="GO" id="GO:0022857">
    <property type="term" value="F:transmembrane transporter activity"/>
    <property type="evidence" value="ECO:0007669"/>
    <property type="project" value="InterPro"/>
</dbReference>
<feature type="transmembrane region" description="Helical" evidence="6">
    <location>
        <begin position="102"/>
        <end position="122"/>
    </location>
</feature>
<organism evidence="8 9">
    <name type="scientific">Lachancea nothofagi CBS 11611</name>
    <dbReference type="NCBI Taxonomy" id="1266666"/>
    <lineage>
        <taxon>Eukaryota</taxon>
        <taxon>Fungi</taxon>
        <taxon>Dikarya</taxon>
        <taxon>Ascomycota</taxon>
        <taxon>Saccharomycotina</taxon>
        <taxon>Saccharomycetes</taxon>
        <taxon>Saccharomycetales</taxon>
        <taxon>Saccharomycetaceae</taxon>
        <taxon>Lachancea</taxon>
    </lineage>
</organism>
<dbReference type="SUPFAM" id="SSF103473">
    <property type="entry name" value="MFS general substrate transporter"/>
    <property type="match status" value="1"/>
</dbReference>
<feature type="transmembrane region" description="Helical" evidence="6">
    <location>
        <begin position="222"/>
        <end position="243"/>
    </location>
</feature>
<keyword evidence="4 6" id="KW-1133">Transmembrane helix</keyword>
<gene>
    <name evidence="8" type="ORF">LANO_0H00694G</name>
</gene>
<dbReference type="EMBL" id="LT598447">
    <property type="protein sequence ID" value="SCV05130.1"/>
    <property type="molecule type" value="Genomic_DNA"/>
</dbReference>
<feature type="transmembrane region" description="Helical" evidence="6">
    <location>
        <begin position="334"/>
        <end position="351"/>
    </location>
</feature>
<feature type="transmembrane region" description="Helical" evidence="6">
    <location>
        <begin position="358"/>
        <end position="377"/>
    </location>
</feature>
<evidence type="ECO:0000256" key="4">
    <source>
        <dbReference type="ARBA" id="ARBA00022989"/>
    </source>
</evidence>
<reference evidence="9" key="1">
    <citation type="submission" date="2016-03" db="EMBL/GenBank/DDBJ databases">
        <authorList>
            <person name="Devillers Hugo."/>
        </authorList>
    </citation>
    <scope>NUCLEOTIDE SEQUENCE [LARGE SCALE GENOMIC DNA]</scope>
</reference>
<keyword evidence="5 6" id="KW-0472">Membrane</keyword>
<comment type="subcellular location">
    <subcellularLocation>
        <location evidence="1">Membrane</location>
        <topology evidence="1">Multi-pass membrane protein</topology>
    </subcellularLocation>
</comment>
<dbReference type="OrthoDB" id="2985014at2759"/>
<evidence type="ECO:0000256" key="5">
    <source>
        <dbReference type="ARBA" id="ARBA00023136"/>
    </source>
</evidence>
<feature type="transmembrane region" description="Helical" evidence="6">
    <location>
        <begin position="129"/>
        <end position="151"/>
    </location>
</feature>
<dbReference type="GO" id="GO:0005886">
    <property type="term" value="C:plasma membrane"/>
    <property type="evidence" value="ECO:0007669"/>
    <property type="project" value="TreeGrafter"/>
</dbReference>